<evidence type="ECO:0000313" key="3">
    <source>
        <dbReference type="Proteomes" id="UP000837857"/>
    </source>
</evidence>
<accession>A0ABN8IDG3</accession>
<sequence>MKTNFDSYREVKEREREREGEGKGNGRGTEGEGKGNGRGREGERKGKGRALIREDWECYTAELLGTFALLHRQEPSS</sequence>
<proteinExistence type="predicted"/>
<feature type="non-terminal residue" evidence="2">
    <location>
        <position position="77"/>
    </location>
</feature>
<keyword evidence="3" id="KW-1185">Reference proteome</keyword>
<organism evidence="2 3">
    <name type="scientific">Iphiclides podalirius</name>
    <name type="common">scarce swallowtail</name>
    <dbReference type="NCBI Taxonomy" id="110791"/>
    <lineage>
        <taxon>Eukaryota</taxon>
        <taxon>Metazoa</taxon>
        <taxon>Ecdysozoa</taxon>
        <taxon>Arthropoda</taxon>
        <taxon>Hexapoda</taxon>
        <taxon>Insecta</taxon>
        <taxon>Pterygota</taxon>
        <taxon>Neoptera</taxon>
        <taxon>Endopterygota</taxon>
        <taxon>Lepidoptera</taxon>
        <taxon>Glossata</taxon>
        <taxon>Ditrysia</taxon>
        <taxon>Papilionoidea</taxon>
        <taxon>Papilionidae</taxon>
        <taxon>Papilioninae</taxon>
        <taxon>Iphiclides</taxon>
    </lineage>
</organism>
<evidence type="ECO:0000313" key="2">
    <source>
        <dbReference type="EMBL" id="CAH2055609.1"/>
    </source>
</evidence>
<dbReference type="EMBL" id="OW152834">
    <property type="protein sequence ID" value="CAH2055609.1"/>
    <property type="molecule type" value="Genomic_DNA"/>
</dbReference>
<name>A0ABN8IDG3_9NEOP</name>
<reference evidence="2" key="1">
    <citation type="submission" date="2022-03" db="EMBL/GenBank/DDBJ databases">
        <authorList>
            <person name="Martin H S."/>
        </authorList>
    </citation>
    <scope>NUCLEOTIDE SEQUENCE</scope>
</reference>
<feature type="compositionally biased region" description="Basic and acidic residues" evidence="1">
    <location>
        <begin position="7"/>
        <end position="47"/>
    </location>
</feature>
<protein>
    <submittedName>
        <fullName evidence="2">Uncharacterized protein</fullName>
    </submittedName>
</protein>
<gene>
    <name evidence="2" type="ORF">IPOD504_LOCUS8944</name>
</gene>
<dbReference type="Proteomes" id="UP000837857">
    <property type="component" value="Chromosome 22"/>
</dbReference>
<feature type="region of interest" description="Disordered" evidence="1">
    <location>
        <begin position="1"/>
        <end position="47"/>
    </location>
</feature>
<evidence type="ECO:0000256" key="1">
    <source>
        <dbReference type="SAM" id="MobiDB-lite"/>
    </source>
</evidence>